<reference evidence="1 2" key="1">
    <citation type="submission" date="2016-06" db="EMBL/GenBank/DDBJ databases">
        <authorList>
            <person name="Kjaerup R.B."/>
            <person name="Dalgaard T.S."/>
            <person name="Juul-Madsen H.R."/>
        </authorList>
    </citation>
    <scope>NUCLEOTIDE SEQUENCE [LARGE SCALE GENOMIC DNA]</scope>
    <source>
        <strain evidence="1 2">DSM 16361</strain>
    </source>
</reference>
<dbReference type="Proteomes" id="UP000214566">
    <property type="component" value="Unassembled WGS sequence"/>
</dbReference>
<sequence>MDWPVAMLSCRTFLFRGDKIWLSDGFTNMKFYLSRHL</sequence>
<keyword evidence="2" id="KW-1185">Reference proteome</keyword>
<evidence type="ECO:0000313" key="1">
    <source>
        <dbReference type="EMBL" id="SBP86820.1"/>
    </source>
</evidence>
<gene>
    <name evidence="1" type="ORF">THIARS_50068</name>
</gene>
<protein>
    <submittedName>
        <fullName evidence="1">Uncharacterized protein</fullName>
    </submittedName>
</protein>
<dbReference type="AlphaFoldDB" id="A0A238D0T4"/>
<name>A0A238D0T4_THIDL</name>
<organism evidence="1 2">
    <name type="scientific">Thiomonas delicata</name>
    <name type="common">Thiomonas cuprina</name>
    <dbReference type="NCBI Taxonomy" id="364030"/>
    <lineage>
        <taxon>Bacteria</taxon>
        <taxon>Pseudomonadati</taxon>
        <taxon>Pseudomonadota</taxon>
        <taxon>Betaproteobacteria</taxon>
        <taxon>Burkholderiales</taxon>
        <taxon>Thiomonas</taxon>
    </lineage>
</organism>
<accession>A0A238D0T4</accession>
<proteinExistence type="predicted"/>
<evidence type="ECO:0000313" key="2">
    <source>
        <dbReference type="Proteomes" id="UP000214566"/>
    </source>
</evidence>
<dbReference type="EMBL" id="FLMQ01000045">
    <property type="protein sequence ID" value="SBP86820.1"/>
    <property type="molecule type" value="Genomic_DNA"/>
</dbReference>